<accession>A0ABR2ILH7</accession>
<evidence type="ECO:0000313" key="2">
    <source>
        <dbReference type="Proteomes" id="UP001470230"/>
    </source>
</evidence>
<sequence>MYGLNIHLLSFRLNKNIVQGNDKVRLSVTTMPEKNKDAIILDAKELTKAHHFFTVDITDKTEKIIFVLRKKTTFQGDPIIASTVVDSNQFPSMSTTNNTEVQTFKIYEPRSKEQDKFNMNQNRKVYGQMQIQFGITHPLLNLKANNKENGQIYSKKSKYSDIPMEKENINDFLFIDNYVPN</sequence>
<reference evidence="1 2" key="1">
    <citation type="submission" date="2024-04" db="EMBL/GenBank/DDBJ databases">
        <title>Tritrichomonas musculus Genome.</title>
        <authorList>
            <person name="Alves-Ferreira E."/>
            <person name="Grigg M."/>
            <person name="Lorenzi H."/>
            <person name="Galac M."/>
        </authorList>
    </citation>
    <scope>NUCLEOTIDE SEQUENCE [LARGE SCALE GENOMIC DNA]</scope>
    <source>
        <strain evidence="1 2">EAF2021</strain>
    </source>
</reference>
<proteinExistence type="predicted"/>
<organism evidence="1 2">
    <name type="scientific">Tritrichomonas musculus</name>
    <dbReference type="NCBI Taxonomy" id="1915356"/>
    <lineage>
        <taxon>Eukaryota</taxon>
        <taxon>Metamonada</taxon>
        <taxon>Parabasalia</taxon>
        <taxon>Tritrichomonadida</taxon>
        <taxon>Tritrichomonadidae</taxon>
        <taxon>Tritrichomonas</taxon>
    </lineage>
</organism>
<evidence type="ECO:0000313" key="1">
    <source>
        <dbReference type="EMBL" id="KAK8865128.1"/>
    </source>
</evidence>
<name>A0ABR2ILH7_9EUKA</name>
<dbReference type="EMBL" id="JAPFFF010000016">
    <property type="protein sequence ID" value="KAK8865128.1"/>
    <property type="molecule type" value="Genomic_DNA"/>
</dbReference>
<gene>
    <name evidence="1" type="ORF">M9Y10_010662</name>
</gene>
<protein>
    <submittedName>
        <fullName evidence="1">Uncharacterized protein</fullName>
    </submittedName>
</protein>
<dbReference type="Proteomes" id="UP001470230">
    <property type="component" value="Unassembled WGS sequence"/>
</dbReference>
<comment type="caution">
    <text evidence="1">The sequence shown here is derived from an EMBL/GenBank/DDBJ whole genome shotgun (WGS) entry which is preliminary data.</text>
</comment>
<keyword evidence="2" id="KW-1185">Reference proteome</keyword>